<evidence type="ECO:0000313" key="5">
    <source>
        <dbReference type="EMBL" id="GII23290.1"/>
    </source>
</evidence>
<dbReference type="SMART" id="SM00306">
    <property type="entry name" value="HintN"/>
    <property type="match status" value="1"/>
</dbReference>
<gene>
    <name evidence="5" type="ORF">Pme01_28870</name>
</gene>
<feature type="region of interest" description="Disordered" evidence="2">
    <location>
        <begin position="2178"/>
        <end position="2213"/>
    </location>
</feature>
<sequence>MFSPVVLPTRTRRRSARRPVAFGAALALLASLLVACTPGQTTHGRGRPGVQTEEPVKGRNGTGRPKLENPAVKARVKAPAAVAWPKAGAAEVTVDKKAARAGAAPAQTPTTAGGLALGVRVPEAGSRAVAAPGGSAPAPTADSAARAVDVPAKVRVEVLPRSASSAARVDGPVLKLRRSDTGSANGRVNVSLSYRQFAEAYGGDFGSRLRLVRLPDCALTTPNQPGCTKWTPVPSVNDTEADVLRADVDAPPAGGGDAVFAMAAEESSSQGSYGATKLAPSSKWNVAPSSGAFNWSYPLRVPPVPGGQLPQVTLGYSSQTVDGRTAATNNQGSWIGEGFSYETGYIERRYKPCTEDGHDSSADMCWSHDNATIMLAGSSGELIKDASGRWRMDNDQDWKIEPLTGAANGDNDGEHWKITTTDGTEYYFGLNRLPGWAGGNEETNSTWSLPVFGDDADEPCYNATFENAYCTQAWRWNLDYVRDVRDNVVSYYYGREDNWYARSAKTDVNGTRYHAGGYLTRIDYGERHNAVYTTDAPARVRFDVAERCLPSGSVDCDPQDLNKDTAPSWPDVPFDRLCAENTKCKLDQAAPSFFTRKRLTKVTTEIRQASAWAPVDSWTLDHWFTDNGDGSKTLWLNKITHRGHVGGESAMPAVELVGRQLPNRIDRPNDSIAQLNRFRVAAVNTDSGATIQVNYGPVDCAADSLPKPGASTKRCYPVMWNPSSGDPVTDWFHKYVVAEVIETDRTTKADDMVTRYEYLGDTAWRKAEPDGLTNTKYLTWSQWRGYGKVRVTRGNGQTMTTRDEHTFFRGMHDNPLPSGGTQNATVTDSTGGVHTDLDDFAGQELETTTYNGDAVVAKSIAVPWRHQTGSQARSWGTITSTYVKPGTTRSFTALSSGGWRETKMVNTYDTAHGRLIAADDLGDVGTAADDLCTRTEYADNPAKWIWSLPQRAETVSVNCAGTPDRATQVVSDTRSWYDGQAYGVAPAKGDATRTEKLAAHNGTTASYVATAETTYDEWGRPLTVKDAKGSATTTVYTQTYGLTTKKVETGPMGSAWTTTTEYAPAWGQPTAQIDPNSKRGDMVYDPLGRLVSVWLPDRSKSGGVTPSIKYTYVMRNAGDPVAVKTEKIRDDGTYGVQWELYDGHLRPRQVQSEGPEGGRLVADTFYTPTGQIKKTNDTYYAAGAPSDILLTVNNGDVNGQTVHEYDGADRPVTEIFAVAGDERWRTTTTYSGDRTHVDPPAGGVATTTIIDARGRTTALRRYKSGSPTGEYEETTYSWTPAGQMATLTDPAGNQWSWKYDVRGRKVVTNDPDAGTTTSTYDDLDRQETSTDARGQLLTTVYDKIGRKTDLYAGTAATGTKLANWRYDTVAKGQLYSAARYVDGKTYGVVYKSLDDAYRVKSVVYSIPSVSGMEKLAGQYEFTTTYNRDGSLQGRGLPAIGGLPAEGLVYKYDDLQRPKTLAGQTSVVTDAKYGQTGDLLQVELSTGAKKAWLTWTYEKGTKRLSSSRLDREGAAAIDIHARYSYDPAGNVLSIKDTPAGGQRDIQCFDYDASRRMAQAWTTDRVADDECAGGPEVTGVSGPAPYHHSYEYDVTGGRSKETVHGVNGAADVVRDYQYPTGAARGHDLSGVVEHTAGGDRLHTYKYDEAGNTIERDRVGVKQTLSWDAEGHLATVTEGSTSAQYTYDADGARLLRKDANSITLYMGDHELKLDRATDTVRGTRFYSFGGQTVAVREAGEVKFLASDHQGTQSAVVDATTGTITRRRMTPFGAPRGTTPSSWPADKGFVGGTQDAVTGLTRLGAREYDPTLGRFMSPDPVFVSDDPTQFNGYQYGRNNPATYSDPTGTRLPDEDVIAMRAAGYDRYGNPLRTAAPTTPQPPAEDLRLKEARAKAEHAKQQLINAAKALGKVAMDELGITAALDCLTTGDLGACGETVLNIASSFVGGLAGKLASKYGAPWKWKKAYELGQKIWDLGAKLVDGIRDWFKNTKLVKALSKGCNSFVPGALVVLASGEKKRIDDVDVGDVVLATDPVTGHTVPKTVVATIIGKGSKNLVEITVDTDGDSGDRTGVVTSTDKHPFWLPEQQKWVDAVDLKAGQSLRTSSGEVVRILEIRTWSQAATVYNLTVADIHTYYVLAGDEPVLVHNCGDDGPGHTVDVAVSNSEGPRVEYSVRSGQMTPEEASLGKGYNSQAATHTENRVSRMSGASAGRNPIPDDPYSGLIPVERGENVTISGQLPPCSRCRGAMNRMVDELGVSVTYEYDGPKGSGTWNATGRRGR</sequence>
<feature type="region of interest" description="Disordered" evidence="2">
    <location>
        <begin position="815"/>
        <end position="837"/>
    </location>
</feature>
<feature type="domain" description="Hint" evidence="4">
    <location>
        <begin position="1997"/>
        <end position="2102"/>
    </location>
</feature>
<dbReference type="PANTHER" id="PTHR32305:SF17">
    <property type="entry name" value="TRNA NUCLEASE WAPA"/>
    <property type="match status" value="1"/>
</dbReference>
<dbReference type="InterPro" id="IPR036844">
    <property type="entry name" value="Hint_dom_sf"/>
</dbReference>
<dbReference type="Gene3D" id="2.180.10.10">
    <property type="entry name" value="RHS repeat-associated core"/>
    <property type="match status" value="2"/>
</dbReference>
<feature type="signal peptide" evidence="3">
    <location>
        <begin position="1"/>
        <end position="35"/>
    </location>
</feature>
<dbReference type="SUPFAM" id="SSF51294">
    <property type="entry name" value="Hedgehog/intein (Hint) domain"/>
    <property type="match status" value="1"/>
</dbReference>
<evidence type="ECO:0000256" key="3">
    <source>
        <dbReference type="SAM" id="SignalP"/>
    </source>
</evidence>
<keyword evidence="3" id="KW-0732">Signal</keyword>
<dbReference type="InterPro" id="IPR027472">
    <property type="entry name" value="Pput2613-NH3ase"/>
</dbReference>
<keyword evidence="1" id="KW-0677">Repeat</keyword>
<dbReference type="CDD" id="cd00081">
    <property type="entry name" value="Hint"/>
    <property type="match status" value="1"/>
</dbReference>
<dbReference type="Pfam" id="PF07591">
    <property type="entry name" value="PT-HINT"/>
    <property type="match status" value="1"/>
</dbReference>
<evidence type="ECO:0000256" key="2">
    <source>
        <dbReference type="SAM" id="MobiDB-lite"/>
    </source>
</evidence>
<dbReference type="NCBIfam" id="TIGR01643">
    <property type="entry name" value="YD_repeat_2x"/>
    <property type="match status" value="1"/>
</dbReference>
<accession>A0A8J3T9Y8</accession>
<dbReference type="InterPro" id="IPR031325">
    <property type="entry name" value="RHS_repeat"/>
</dbReference>
<feature type="chain" id="PRO_5039488219" description="Hint domain-containing protein" evidence="3">
    <location>
        <begin position="36"/>
        <end position="2276"/>
    </location>
</feature>
<feature type="compositionally biased region" description="Polar residues" evidence="2">
    <location>
        <begin position="819"/>
        <end position="832"/>
    </location>
</feature>
<dbReference type="InterPro" id="IPR022385">
    <property type="entry name" value="Rhs_assc_core"/>
</dbReference>
<dbReference type="PANTHER" id="PTHR32305">
    <property type="match status" value="1"/>
</dbReference>
<dbReference type="NCBIfam" id="TIGR03696">
    <property type="entry name" value="Rhs_assc_core"/>
    <property type="match status" value="1"/>
</dbReference>
<dbReference type="EMBL" id="BOON01000027">
    <property type="protein sequence ID" value="GII23290.1"/>
    <property type="molecule type" value="Genomic_DNA"/>
</dbReference>
<proteinExistence type="predicted"/>
<dbReference type="Pfam" id="PF05593">
    <property type="entry name" value="RHS_repeat"/>
    <property type="match status" value="1"/>
</dbReference>
<dbReference type="InterPro" id="IPR003587">
    <property type="entry name" value="Hint_dom_N"/>
</dbReference>
<name>A0A8J3T9Y8_9ACTN</name>
<protein>
    <recommendedName>
        <fullName evidence="4">Hint domain-containing protein</fullName>
    </recommendedName>
</protein>
<dbReference type="PROSITE" id="PS50818">
    <property type="entry name" value="INTEIN_C_TER"/>
    <property type="match status" value="1"/>
</dbReference>
<keyword evidence="6" id="KW-1185">Reference proteome</keyword>
<evidence type="ECO:0000256" key="1">
    <source>
        <dbReference type="ARBA" id="ARBA00022737"/>
    </source>
</evidence>
<dbReference type="InterPro" id="IPR056823">
    <property type="entry name" value="TEN-like_YD-shell"/>
</dbReference>
<comment type="caution">
    <text evidence="5">The sequence shown here is derived from an EMBL/GenBank/DDBJ whole genome shotgun (WGS) entry which is preliminary data.</text>
</comment>
<dbReference type="Proteomes" id="UP000599074">
    <property type="component" value="Unassembled WGS sequence"/>
</dbReference>
<evidence type="ECO:0000259" key="4">
    <source>
        <dbReference type="SMART" id="SM00306"/>
    </source>
</evidence>
<feature type="region of interest" description="Disordered" evidence="2">
    <location>
        <begin position="1764"/>
        <end position="1786"/>
    </location>
</feature>
<dbReference type="RefSeq" id="WP_168117763.1">
    <property type="nucleotide sequence ID" value="NZ_BOON01000027.1"/>
</dbReference>
<reference evidence="5" key="1">
    <citation type="submission" date="2021-01" db="EMBL/GenBank/DDBJ databases">
        <title>Whole genome shotgun sequence of Planosporangium mesophilum NBRC 109066.</title>
        <authorList>
            <person name="Komaki H."/>
            <person name="Tamura T."/>
        </authorList>
    </citation>
    <scope>NUCLEOTIDE SEQUENCE</scope>
    <source>
        <strain evidence="5">NBRC 109066</strain>
    </source>
</reference>
<organism evidence="5 6">
    <name type="scientific">Planosporangium mesophilum</name>
    <dbReference type="NCBI Taxonomy" id="689768"/>
    <lineage>
        <taxon>Bacteria</taxon>
        <taxon>Bacillati</taxon>
        <taxon>Actinomycetota</taxon>
        <taxon>Actinomycetes</taxon>
        <taxon>Micromonosporales</taxon>
        <taxon>Micromonosporaceae</taxon>
        <taxon>Planosporangium</taxon>
    </lineage>
</organism>
<dbReference type="Pfam" id="PF25023">
    <property type="entry name" value="TEN_YD-shell"/>
    <property type="match status" value="1"/>
</dbReference>
<dbReference type="Gene3D" id="2.170.16.10">
    <property type="entry name" value="Hedgehog/Intein (Hint) domain"/>
    <property type="match status" value="1"/>
</dbReference>
<dbReference type="InterPro" id="IPR030934">
    <property type="entry name" value="Intein_C"/>
</dbReference>
<dbReference type="InterPro" id="IPR006530">
    <property type="entry name" value="YD"/>
</dbReference>
<dbReference type="Pfam" id="PF14427">
    <property type="entry name" value="Pput2613-deam"/>
    <property type="match status" value="1"/>
</dbReference>
<evidence type="ECO:0000313" key="6">
    <source>
        <dbReference type="Proteomes" id="UP000599074"/>
    </source>
</evidence>
<feature type="region of interest" description="Disordered" evidence="2">
    <location>
        <begin position="39"/>
        <end position="69"/>
    </location>
</feature>
<dbReference type="InterPro" id="IPR050708">
    <property type="entry name" value="T6SS_VgrG/RHS"/>
</dbReference>